<keyword evidence="4" id="KW-1185">Reference proteome</keyword>
<feature type="transmembrane region" description="Helical" evidence="2">
    <location>
        <begin position="49"/>
        <end position="70"/>
    </location>
</feature>
<accession>A0A649VKJ3</accession>
<dbReference type="EMBL" id="MN586020">
    <property type="protein sequence ID" value="QGJ92714.1"/>
    <property type="molecule type" value="Genomic_DNA"/>
</dbReference>
<keyword evidence="2" id="KW-0472">Membrane</keyword>
<reference evidence="3 4" key="1">
    <citation type="submission" date="2019-10" db="EMBL/GenBank/DDBJ databases">
        <authorList>
            <person name="Abad L.A."/>
            <person name="AUll H.A."/>
            <person name="Garlena R.A."/>
            <person name="Russell D.A."/>
            <person name="Pope W.H."/>
            <person name="Jacobs-Sera D."/>
            <person name="Hatfull G.F."/>
        </authorList>
    </citation>
    <scope>NUCLEOTIDE SEQUENCE [LARGE SCALE GENOMIC DNA]</scope>
</reference>
<keyword evidence="2" id="KW-1133">Transmembrane helix</keyword>
<dbReference type="Proteomes" id="UP000425388">
    <property type="component" value="Segment"/>
</dbReference>
<name>A0A649VKJ3_9CAUD</name>
<sequence length="78" mass="8668">MRLTLSTPEAERGSGGSAPHTKGRAMTRADGTTVRRDVSYVRQQKGHSLLLHLLLIGPVTLWIPAIYYTASPNHYWHA</sequence>
<evidence type="ECO:0000256" key="2">
    <source>
        <dbReference type="SAM" id="Phobius"/>
    </source>
</evidence>
<dbReference type="KEGG" id="vg:80005001"/>
<dbReference type="GeneID" id="80005001"/>
<evidence type="ECO:0000313" key="3">
    <source>
        <dbReference type="EMBL" id="QGJ92714.1"/>
    </source>
</evidence>
<dbReference type="RefSeq" id="YP_010751335.1">
    <property type="nucleotide sequence ID" value="NC_073368.1"/>
</dbReference>
<gene>
    <name evidence="3" type="primary">44</name>
    <name evidence="3" type="ORF">PBI_MEGAN_44</name>
</gene>
<keyword evidence="2" id="KW-0812">Transmembrane</keyword>
<organism evidence="3 4">
    <name type="scientific">Microbacterium phage Megan</name>
    <dbReference type="NCBI Taxonomy" id="2656551"/>
    <lineage>
        <taxon>Viruses</taxon>
        <taxon>Duplodnaviria</taxon>
        <taxon>Heunggongvirae</taxon>
        <taxon>Uroviricota</taxon>
        <taxon>Caudoviricetes</taxon>
        <taxon>Hodgkinviridae</taxon>
        <taxon>Meganvirus</taxon>
        <taxon>Meganvirus megan</taxon>
    </lineage>
</organism>
<evidence type="ECO:0000256" key="1">
    <source>
        <dbReference type="SAM" id="MobiDB-lite"/>
    </source>
</evidence>
<feature type="region of interest" description="Disordered" evidence="1">
    <location>
        <begin position="1"/>
        <end position="32"/>
    </location>
</feature>
<evidence type="ECO:0000313" key="4">
    <source>
        <dbReference type="Proteomes" id="UP000425388"/>
    </source>
</evidence>
<protein>
    <submittedName>
        <fullName evidence="3">Uncharacterized protein</fullName>
    </submittedName>
</protein>
<proteinExistence type="predicted"/>